<dbReference type="WBParaSite" id="Hba_15809">
    <property type="protein sequence ID" value="Hba_15809"/>
    <property type="gene ID" value="Hba_15809"/>
</dbReference>
<name>A0A1I7XDS8_HETBA</name>
<evidence type="ECO:0000313" key="2">
    <source>
        <dbReference type="Proteomes" id="UP000095283"/>
    </source>
</evidence>
<organism evidence="2 3">
    <name type="scientific">Heterorhabditis bacteriophora</name>
    <name type="common">Entomopathogenic nematode worm</name>
    <dbReference type="NCBI Taxonomy" id="37862"/>
    <lineage>
        <taxon>Eukaryota</taxon>
        <taxon>Metazoa</taxon>
        <taxon>Ecdysozoa</taxon>
        <taxon>Nematoda</taxon>
        <taxon>Chromadorea</taxon>
        <taxon>Rhabditida</taxon>
        <taxon>Rhabditina</taxon>
        <taxon>Rhabditomorpha</taxon>
        <taxon>Strongyloidea</taxon>
        <taxon>Heterorhabditidae</taxon>
        <taxon>Heterorhabditis</taxon>
    </lineage>
</organism>
<feature type="region of interest" description="Disordered" evidence="1">
    <location>
        <begin position="42"/>
        <end position="66"/>
    </location>
</feature>
<dbReference type="AlphaFoldDB" id="A0A1I7XDS8"/>
<dbReference type="Proteomes" id="UP000095283">
    <property type="component" value="Unplaced"/>
</dbReference>
<accession>A0A1I7XDS8</accession>
<keyword evidence="2" id="KW-1185">Reference proteome</keyword>
<evidence type="ECO:0000313" key="3">
    <source>
        <dbReference type="WBParaSite" id="Hba_15809"/>
    </source>
</evidence>
<protein>
    <submittedName>
        <fullName evidence="3">C2H2-type domain-containing protein</fullName>
    </submittedName>
</protein>
<sequence length="66" mass="7167">MDEMNACTECGFTTSSIQVFTSHIGTQDIANLGNQGAYVQHHEEEHNRSSSGELSHTPVSITCIIT</sequence>
<evidence type="ECO:0000256" key="1">
    <source>
        <dbReference type="SAM" id="MobiDB-lite"/>
    </source>
</evidence>
<reference evidence="3" key="1">
    <citation type="submission" date="2016-11" db="UniProtKB">
        <authorList>
            <consortium name="WormBaseParasite"/>
        </authorList>
    </citation>
    <scope>IDENTIFICATION</scope>
</reference>
<proteinExistence type="predicted"/>
<feature type="compositionally biased region" description="Polar residues" evidence="1">
    <location>
        <begin position="49"/>
        <end position="66"/>
    </location>
</feature>